<evidence type="ECO:0000256" key="1">
    <source>
        <dbReference type="SAM" id="SignalP"/>
    </source>
</evidence>
<dbReference type="InterPro" id="IPR036249">
    <property type="entry name" value="Thioredoxin-like_sf"/>
</dbReference>
<sequence>MSKNSIVRVWIAVACLSLVISACSSSPKKQGKEEAKSTEIKSFQLPEIPPIYTDQWERAKYMVAHYWDKFNFADTSLIHVPEVSEQAFVDFLQVLPYVPYADVEKEISGMLDKALLADTLMFAYFTELYDKYLYDPNSPMLNEEFYIPVLKYIVNSERVGEVDKMRPAFRLEMALKNRVGNPATDFTYTLPSGKKGRLSGINADYTILFFNNPDCNACRAIKVEVEASELVKSLLNVKVQDNRKKLVFLSVFPDPELEVWRRMLPEQPKEWICTYDDGQVITKERLYDLRAIPTFYLLDREKRVLLKDAPFRIIEAYLGEREREGL</sequence>
<organism evidence="3 4">
    <name type="scientific">Butyricimonas virosa</name>
    <dbReference type="NCBI Taxonomy" id="544645"/>
    <lineage>
        <taxon>Bacteria</taxon>
        <taxon>Pseudomonadati</taxon>
        <taxon>Bacteroidota</taxon>
        <taxon>Bacteroidia</taxon>
        <taxon>Bacteroidales</taxon>
        <taxon>Odoribacteraceae</taxon>
        <taxon>Butyricimonas</taxon>
    </lineage>
</organism>
<dbReference type="InterPro" id="IPR033395">
    <property type="entry name" value="DUF5106"/>
</dbReference>
<gene>
    <name evidence="3" type="ORF">DWW18_07540</name>
</gene>
<dbReference type="EMBL" id="QRZA01000007">
    <property type="protein sequence ID" value="RGV34528.1"/>
    <property type="molecule type" value="Genomic_DNA"/>
</dbReference>
<name>A0A412X235_9BACT</name>
<feature type="domain" description="DUF5106" evidence="2">
    <location>
        <begin position="22"/>
        <end position="177"/>
    </location>
</feature>
<dbReference type="AlphaFoldDB" id="A0A412X235"/>
<dbReference type="Pfam" id="PF17127">
    <property type="entry name" value="DUF5106"/>
    <property type="match status" value="1"/>
</dbReference>
<comment type="caution">
    <text evidence="3">The sequence shown here is derived from an EMBL/GenBank/DDBJ whole genome shotgun (WGS) entry which is preliminary data.</text>
</comment>
<dbReference type="RefSeq" id="WP_118259675.1">
    <property type="nucleotide sequence ID" value="NZ_CALBWO010000030.1"/>
</dbReference>
<protein>
    <submittedName>
        <fullName evidence="3">DUF5106 domain-containing protein</fullName>
    </submittedName>
</protein>
<evidence type="ECO:0000313" key="3">
    <source>
        <dbReference type="EMBL" id="RGV34528.1"/>
    </source>
</evidence>
<evidence type="ECO:0000313" key="4">
    <source>
        <dbReference type="Proteomes" id="UP000283589"/>
    </source>
</evidence>
<feature type="signal peptide" evidence="1">
    <location>
        <begin position="1"/>
        <end position="22"/>
    </location>
</feature>
<dbReference type="STRING" id="1121130.GCA_000519105_00954"/>
<reference evidence="3 4" key="1">
    <citation type="submission" date="2018-08" db="EMBL/GenBank/DDBJ databases">
        <title>A genome reference for cultivated species of the human gut microbiota.</title>
        <authorList>
            <person name="Zou Y."/>
            <person name="Xue W."/>
            <person name="Luo G."/>
        </authorList>
    </citation>
    <scope>NUCLEOTIDE SEQUENCE [LARGE SCALE GENOMIC DNA]</scope>
    <source>
        <strain evidence="3 4">AF14-49</strain>
    </source>
</reference>
<dbReference type="SUPFAM" id="SSF52833">
    <property type="entry name" value="Thioredoxin-like"/>
    <property type="match status" value="1"/>
</dbReference>
<dbReference type="Gene3D" id="3.40.30.10">
    <property type="entry name" value="Glutaredoxin"/>
    <property type="match status" value="1"/>
</dbReference>
<accession>A0A412X235</accession>
<keyword evidence="1" id="KW-0732">Signal</keyword>
<feature type="chain" id="PRO_5019436306" evidence="1">
    <location>
        <begin position="23"/>
        <end position="326"/>
    </location>
</feature>
<dbReference type="Proteomes" id="UP000283589">
    <property type="component" value="Unassembled WGS sequence"/>
</dbReference>
<evidence type="ECO:0000259" key="2">
    <source>
        <dbReference type="Pfam" id="PF17127"/>
    </source>
</evidence>
<proteinExistence type="predicted"/>
<dbReference type="PROSITE" id="PS51257">
    <property type="entry name" value="PROKAR_LIPOPROTEIN"/>
    <property type="match status" value="1"/>
</dbReference>